<feature type="non-terminal residue" evidence="2">
    <location>
        <position position="1"/>
    </location>
</feature>
<gene>
    <name evidence="2" type="ORF">AVDCRST_MAG47-246</name>
</gene>
<feature type="compositionally biased region" description="Basic and acidic residues" evidence="1">
    <location>
        <begin position="200"/>
        <end position="209"/>
    </location>
</feature>
<dbReference type="EMBL" id="CADCUK010000018">
    <property type="protein sequence ID" value="CAA9361701.1"/>
    <property type="molecule type" value="Genomic_DNA"/>
</dbReference>
<evidence type="ECO:0000313" key="2">
    <source>
        <dbReference type="EMBL" id="CAA9361701.1"/>
    </source>
</evidence>
<dbReference type="AlphaFoldDB" id="A0A6J4MLY9"/>
<feature type="region of interest" description="Disordered" evidence="1">
    <location>
        <begin position="38"/>
        <end position="346"/>
    </location>
</feature>
<feature type="non-terminal residue" evidence="2">
    <location>
        <position position="346"/>
    </location>
</feature>
<feature type="compositionally biased region" description="Basic residues" evidence="1">
    <location>
        <begin position="237"/>
        <end position="247"/>
    </location>
</feature>
<feature type="compositionally biased region" description="Basic and acidic residues" evidence="1">
    <location>
        <begin position="258"/>
        <end position="278"/>
    </location>
</feature>
<feature type="compositionally biased region" description="Basic residues" evidence="1">
    <location>
        <begin position="279"/>
        <end position="294"/>
    </location>
</feature>
<sequence length="346" mass="39425">AHRDAGDLRRDAGQGQAGVVRLPRDQRVLLPDVERCSGRLRRGRERRHHPDLDRWRGVPLRPDGEEHGRGLAGLRRLRRRGGQELPRQRRPAHRPLPPGQARRVRASVDRSVDRAGEERPGPAVPVAHVGRLRRTSRREPADRGRAARAVRAGEDHPGDRGRRGRRRGGRHRRRDRRQALHHPRGRAGHRGGARARRQGALHDRADLRERARRLQARQREAPSGDPRAGAAGDRREVRLRRRLRPRHPSAGPGLPRRLGVDRGGDRRGGRLRRGEDERRHRHPVRLHPAGRRAHVQQLRGRPEGRRRGRQQEAVRPTRLGQGRRGGDGRSRGRGVREPPQHGTQAV</sequence>
<feature type="compositionally biased region" description="Basic and acidic residues" evidence="1">
    <location>
        <begin position="300"/>
        <end position="312"/>
    </location>
</feature>
<feature type="compositionally biased region" description="Basic residues" evidence="1">
    <location>
        <begin position="38"/>
        <end position="47"/>
    </location>
</feature>
<dbReference type="GO" id="GO:0004332">
    <property type="term" value="F:fructose-bisphosphate aldolase activity"/>
    <property type="evidence" value="ECO:0007669"/>
    <property type="project" value="UniProtKB-EC"/>
</dbReference>
<organism evidence="2">
    <name type="scientific">uncultured Nocardioidaceae bacterium</name>
    <dbReference type="NCBI Taxonomy" id="253824"/>
    <lineage>
        <taxon>Bacteria</taxon>
        <taxon>Bacillati</taxon>
        <taxon>Actinomycetota</taxon>
        <taxon>Actinomycetes</taxon>
        <taxon>Propionibacteriales</taxon>
        <taxon>Nocardioidaceae</taxon>
        <taxon>environmental samples</taxon>
    </lineage>
</organism>
<name>A0A6J4MLY9_9ACTN</name>
<accession>A0A6J4MLY9</accession>
<evidence type="ECO:0000256" key="1">
    <source>
        <dbReference type="SAM" id="MobiDB-lite"/>
    </source>
</evidence>
<feature type="compositionally biased region" description="Basic and acidic residues" evidence="1">
    <location>
        <begin position="1"/>
        <end position="12"/>
    </location>
</feature>
<keyword evidence="2" id="KW-0456">Lyase</keyword>
<feature type="compositionally biased region" description="Basic and acidic residues" evidence="1">
    <location>
        <begin position="324"/>
        <end position="339"/>
    </location>
</feature>
<feature type="compositionally biased region" description="Basic and acidic residues" evidence="1">
    <location>
        <begin position="137"/>
        <end position="161"/>
    </location>
</feature>
<feature type="compositionally biased region" description="Basic and acidic residues" evidence="1">
    <location>
        <begin position="106"/>
        <end position="120"/>
    </location>
</feature>
<feature type="region of interest" description="Disordered" evidence="1">
    <location>
        <begin position="1"/>
        <end position="20"/>
    </location>
</feature>
<proteinExistence type="predicted"/>
<reference evidence="2" key="1">
    <citation type="submission" date="2020-02" db="EMBL/GenBank/DDBJ databases">
        <authorList>
            <person name="Meier V. D."/>
        </authorList>
    </citation>
    <scope>NUCLEOTIDE SEQUENCE</scope>
    <source>
        <strain evidence="2">AVDCRST_MAG47</strain>
    </source>
</reference>
<protein>
    <submittedName>
        <fullName evidence="2">Fructose-bisphosphate aldolase class II</fullName>
        <ecNumber evidence="2">4.1.2.13</ecNumber>
    </submittedName>
</protein>
<feature type="compositionally biased region" description="Basic residues" evidence="1">
    <location>
        <begin position="162"/>
        <end position="199"/>
    </location>
</feature>
<feature type="compositionally biased region" description="Basic and acidic residues" evidence="1">
    <location>
        <begin position="48"/>
        <end position="69"/>
    </location>
</feature>
<dbReference type="EC" id="4.1.2.13" evidence="2"/>